<sequence>MSVRRPLPNSISCGITLNEHFIRGERVYKFDNLTDHFEGRFVSLSLSTNGLVLYWKQQEVTSQLLICCLSYIIK</sequence>
<name>A0A0M3HT96_ASCLU</name>
<keyword evidence="1" id="KW-1185">Reference proteome</keyword>
<dbReference type="AlphaFoldDB" id="A0A0M3HT96"/>
<dbReference type="WBParaSite" id="ALUE_0000583101-mRNA-1">
    <property type="protein sequence ID" value="ALUE_0000583101-mRNA-1"/>
    <property type="gene ID" value="ALUE_0000583101"/>
</dbReference>
<reference evidence="2" key="1">
    <citation type="submission" date="2017-02" db="UniProtKB">
        <authorList>
            <consortium name="WormBaseParasite"/>
        </authorList>
    </citation>
    <scope>IDENTIFICATION</scope>
</reference>
<proteinExistence type="predicted"/>
<protein>
    <submittedName>
        <fullName evidence="2">PH domain-containing protein</fullName>
    </submittedName>
</protein>
<evidence type="ECO:0000313" key="2">
    <source>
        <dbReference type="WBParaSite" id="ALUE_0000583101-mRNA-1"/>
    </source>
</evidence>
<organism evidence="1 2">
    <name type="scientific">Ascaris lumbricoides</name>
    <name type="common">Giant roundworm</name>
    <dbReference type="NCBI Taxonomy" id="6252"/>
    <lineage>
        <taxon>Eukaryota</taxon>
        <taxon>Metazoa</taxon>
        <taxon>Ecdysozoa</taxon>
        <taxon>Nematoda</taxon>
        <taxon>Chromadorea</taxon>
        <taxon>Rhabditida</taxon>
        <taxon>Spirurina</taxon>
        <taxon>Ascaridomorpha</taxon>
        <taxon>Ascaridoidea</taxon>
        <taxon>Ascarididae</taxon>
        <taxon>Ascaris</taxon>
    </lineage>
</organism>
<accession>A0A0M3HT96</accession>
<evidence type="ECO:0000313" key="1">
    <source>
        <dbReference type="Proteomes" id="UP000036681"/>
    </source>
</evidence>
<dbReference type="Proteomes" id="UP000036681">
    <property type="component" value="Unplaced"/>
</dbReference>